<proteinExistence type="predicted"/>
<reference evidence="1 2" key="1">
    <citation type="submission" date="2020-08" db="EMBL/GenBank/DDBJ databases">
        <authorList>
            <person name="Mo P."/>
        </authorList>
    </citation>
    <scope>NUCLEOTIDE SEQUENCE [LARGE SCALE GENOMIC DNA]</scope>
    <source>
        <strain evidence="1 2">CGMCC 4.1532</strain>
    </source>
</reference>
<dbReference type="AlphaFoldDB" id="A0A7G7MMB5"/>
<protein>
    <submittedName>
        <fullName evidence="1">Uncharacterized protein</fullName>
    </submittedName>
</protein>
<name>A0A7G7MMB5_9PSEU</name>
<dbReference type="KEGG" id="ppel:H6H00_08425"/>
<accession>A0A7G7MMB5</accession>
<sequence length="144" mass="15032">MVVHAAGLVPVRLDLAHVGTAEQQLGLTLGCVLVYLRAGITARAIADGWTDAAVAARSLRPAVAGHRPLVIGPTTVAAMVRYAGSPRVISAFEPARAGGAVPAVLRIQAGPVTWEICDATAYTSMLRAWRQAARLLGDNPTEDE</sequence>
<dbReference type="EMBL" id="CP060131">
    <property type="protein sequence ID" value="QNG53926.1"/>
    <property type="molecule type" value="Genomic_DNA"/>
</dbReference>
<gene>
    <name evidence="1" type="ORF">H6H00_08425</name>
</gene>
<keyword evidence="2" id="KW-1185">Reference proteome</keyword>
<evidence type="ECO:0000313" key="2">
    <source>
        <dbReference type="Proteomes" id="UP000515728"/>
    </source>
</evidence>
<dbReference type="RefSeq" id="WP_185720751.1">
    <property type="nucleotide sequence ID" value="NZ_BAAAWI010000001.1"/>
</dbReference>
<evidence type="ECO:0000313" key="1">
    <source>
        <dbReference type="EMBL" id="QNG53926.1"/>
    </source>
</evidence>
<organism evidence="1 2">
    <name type="scientific">Pseudonocardia petroleophila</name>
    <dbReference type="NCBI Taxonomy" id="37331"/>
    <lineage>
        <taxon>Bacteria</taxon>
        <taxon>Bacillati</taxon>
        <taxon>Actinomycetota</taxon>
        <taxon>Actinomycetes</taxon>
        <taxon>Pseudonocardiales</taxon>
        <taxon>Pseudonocardiaceae</taxon>
        <taxon>Pseudonocardia</taxon>
    </lineage>
</organism>
<dbReference type="Proteomes" id="UP000515728">
    <property type="component" value="Chromosome"/>
</dbReference>